<dbReference type="Gene3D" id="1.10.260.40">
    <property type="entry name" value="lambda repressor-like DNA-binding domains"/>
    <property type="match status" value="1"/>
</dbReference>
<evidence type="ECO:0000313" key="2">
    <source>
        <dbReference type="EMBL" id="GGC53226.1"/>
    </source>
</evidence>
<reference evidence="3" key="1">
    <citation type="journal article" date="2019" name="Int. J. Syst. Evol. Microbiol.">
        <title>The Global Catalogue of Microorganisms (GCM) 10K type strain sequencing project: providing services to taxonomists for standard genome sequencing and annotation.</title>
        <authorList>
            <consortium name="The Broad Institute Genomics Platform"/>
            <consortium name="The Broad Institute Genome Sequencing Center for Infectious Disease"/>
            <person name="Wu L."/>
            <person name="Ma J."/>
        </authorList>
    </citation>
    <scope>NUCLEOTIDE SEQUENCE [LARGE SCALE GENOMIC DNA]</scope>
    <source>
        <strain evidence="3">CGMCC 1.12479</strain>
    </source>
</reference>
<dbReference type="RefSeq" id="WP_188444367.1">
    <property type="nucleotide sequence ID" value="NZ_BMFD01000020.1"/>
</dbReference>
<dbReference type="CDD" id="cd00093">
    <property type="entry name" value="HTH_XRE"/>
    <property type="match status" value="1"/>
</dbReference>
<dbReference type="InterPro" id="IPR010982">
    <property type="entry name" value="Lambda_DNA-bd_dom_sf"/>
</dbReference>
<evidence type="ECO:0000259" key="1">
    <source>
        <dbReference type="PROSITE" id="PS50943"/>
    </source>
</evidence>
<dbReference type="Proteomes" id="UP000635885">
    <property type="component" value="Unassembled WGS sequence"/>
</dbReference>
<gene>
    <name evidence="2" type="ORF">GCM10010993_34620</name>
</gene>
<name>A0ABQ1N4Q5_9BACT</name>
<sequence>MAALGEFHEGLRLGAFRKAKNISQQEMAKLLGCSQPNLSKIEKGVIDISTTIRNKVFEHFPDLNPNWLLRGTGDMIVEMISFDLTKIKDESFDSFSIERVINNFKNLTSLIQSGEIPTPAILSIIDSMGSALKIQDDYISELKAEVKDLKSDKQRLFILLDSVKKS</sequence>
<evidence type="ECO:0000313" key="3">
    <source>
        <dbReference type="Proteomes" id="UP000635885"/>
    </source>
</evidence>
<dbReference type="EMBL" id="BMFD01000020">
    <property type="protein sequence ID" value="GGC53226.1"/>
    <property type="molecule type" value="Genomic_DNA"/>
</dbReference>
<accession>A0ABQ1N4Q5</accession>
<protein>
    <recommendedName>
        <fullName evidence="1">HTH cro/C1-type domain-containing protein</fullName>
    </recommendedName>
</protein>
<comment type="caution">
    <text evidence="2">The sequence shown here is derived from an EMBL/GenBank/DDBJ whole genome shotgun (WGS) entry which is preliminary data.</text>
</comment>
<dbReference type="PROSITE" id="PS50943">
    <property type="entry name" value="HTH_CROC1"/>
    <property type="match status" value="1"/>
</dbReference>
<organism evidence="2 3">
    <name type="scientific">Belliella aquatica</name>
    <dbReference type="NCBI Taxonomy" id="1323734"/>
    <lineage>
        <taxon>Bacteria</taxon>
        <taxon>Pseudomonadati</taxon>
        <taxon>Bacteroidota</taxon>
        <taxon>Cytophagia</taxon>
        <taxon>Cytophagales</taxon>
        <taxon>Cyclobacteriaceae</taxon>
        <taxon>Belliella</taxon>
    </lineage>
</organism>
<dbReference type="Pfam" id="PF01381">
    <property type="entry name" value="HTH_3"/>
    <property type="match status" value="1"/>
</dbReference>
<keyword evidence="3" id="KW-1185">Reference proteome</keyword>
<proteinExistence type="predicted"/>
<dbReference type="SMART" id="SM00530">
    <property type="entry name" value="HTH_XRE"/>
    <property type="match status" value="1"/>
</dbReference>
<dbReference type="InterPro" id="IPR001387">
    <property type="entry name" value="Cro/C1-type_HTH"/>
</dbReference>
<feature type="domain" description="HTH cro/C1-type" evidence="1">
    <location>
        <begin position="17"/>
        <end position="49"/>
    </location>
</feature>
<dbReference type="SUPFAM" id="SSF47413">
    <property type="entry name" value="lambda repressor-like DNA-binding domains"/>
    <property type="match status" value="1"/>
</dbReference>